<keyword evidence="5" id="KW-1185">Reference proteome</keyword>
<dbReference type="InterPro" id="IPR006621">
    <property type="entry name" value="Nose-resist-to-fluoxetine_N"/>
</dbReference>
<dbReference type="PANTHER" id="PTHR11161:SF0">
    <property type="entry name" value="O-ACYLTRANSFERASE LIKE PROTEIN"/>
    <property type="match status" value="1"/>
</dbReference>
<keyword evidence="1" id="KW-1133">Transmembrane helix</keyword>
<feature type="transmembrane region" description="Helical" evidence="1">
    <location>
        <begin position="254"/>
        <end position="277"/>
    </location>
</feature>
<dbReference type="Proteomes" id="UP000261480">
    <property type="component" value="Unplaced"/>
</dbReference>
<dbReference type="Ensembl" id="ENSPMET00000026640.1">
    <property type="protein sequence ID" value="ENSPMEP00000017747.1"/>
    <property type="gene ID" value="ENSPMEG00000020601.1"/>
</dbReference>
<evidence type="ECO:0000256" key="2">
    <source>
        <dbReference type="SAM" id="SignalP"/>
    </source>
</evidence>
<evidence type="ECO:0000256" key="1">
    <source>
        <dbReference type="SAM" id="Phobius"/>
    </source>
</evidence>
<feature type="signal peptide" evidence="2">
    <location>
        <begin position="1"/>
        <end position="19"/>
    </location>
</feature>
<feature type="domain" description="Nose resistant-to-fluoxetine protein N-terminal" evidence="3">
    <location>
        <begin position="27"/>
        <end position="140"/>
    </location>
</feature>
<protein>
    <recommendedName>
        <fullName evidence="3">Nose resistant-to-fluoxetine protein N-terminal domain-containing protein</fullName>
    </recommendedName>
</protein>
<dbReference type="SMART" id="SM00703">
    <property type="entry name" value="NRF"/>
    <property type="match status" value="1"/>
</dbReference>
<evidence type="ECO:0000313" key="4">
    <source>
        <dbReference type="Ensembl" id="ENSPMEP00000017747.1"/>
    </source>
</evidence>
<proteinExistence type="predicted"/>
<feature type="transmembrane region" description="Helical" evidence="1">
    <location>
        <begin position="535"/>
        <end position="560"/>
    </location>
</feature>
<feature type="transmembrane region" description="Helical" evidence="1">
    <location>
        <begin position="347"/>
        <end position="369"/>
    </location>
</feature>
<feature type="transmembrane region" description="Helical" evidence="1">
    <location>
        <begin position="313"/>
        <end position="335"/>
    </location>
</feature>
<keyword evidence="1" id="KW-0812">Transmembrane</keyword>
<evidence type="ECO:0000259" key="3">
    <source>
        <dbReference type="SMART" id="SM00703"/>
    </source>
</evidence>
<accession>A0A3B3XRS6</accession>
<reference evidence="4" key="2">
    <citation type="submission" date="2025-09" db="UniProtKB">
        <authorList>
            <consortium name="Ensembl"/>
        </authorList>
    </citation>
    <scope>IDENTIFICATION</scope>
</reference>
<feature type="transmembrane region" description="Helical" evidence="1">
    <location>
        <begin position="506"/>
        <end position="523"/>
    </location>
</feature>
<organism evidence="4 5">
    <name type="scientific">Poecilia mexicana</name>
    <dbReference type="NCBI Taxonomy" id="48701"/>
    <lineage>
        <taxon>Eukaryota</taxon>
        <taxon>Metazoa</taxon>
        <taxon>Chordata</taxon>
        <taxon>Craniata</taxon>
        <taxon>Vertebrata</taxon>
        <taxon>Euteleostomi</taxon>
        <taxon>Actinopterygii</taxon>
        <taxon>Neopterygii</taxon>
        <taxon>Teleostei</taxon>
        <taxon>Neoteleostei</taxon>
        <taxon>Acanthomorphata</taxon>
        <taxon>Ovalentaria</taxon>
        <taxon>Atherinomorphae</taxon>
        <taxon>Cyprinodontiformes</taxon>
        <taxon>Poeciliidae</taxon>
        <taxon>Poeciliinae</taxon>
        <taxon>Poecilia</taxon>
    </lineage>
</organism>
<evidence type="ECO:0000313" key="5">
    <source>
        <dbReference type="Proteomes" id="UP000261480"/>
    </source>
</evidence>
<dbReference type="AlphaFoldDB" id="A0A3B3XRS6"/>
<feature type="transmembrane region" description="Helical" evidence="1">
    <location>
        <begin position="381"/>
        <end position="403"/>
    </location>
</feature>
<dbReference type="Pfam" id="PF20146">
    <property type="entry name" value="NRF"/>
    <property type="match status" value="1"/>
</dbReference>
<dbReference type="InterPro" id="IPR052728">
    <property type="entry name" value="O2_lipid_transport_reg"/>
</dbReference>
<feature type="transmembrane region" description="Helical" evidence="1">
    <location>
        <begin position="464"/>
        <end position="486"/>
    </location>
</feature>
<keyword evidence="2" id="KW-0732">Signal</keyword>
<dbReference type="STRING" id="48701.ENSPMEP00000017747"/>
<name>A0A3B3XRS6_9TELE</name>
<keyword evidence="1" id="KW-0472">Membrane</keyword>
<feature type="transmembrane region" description="Helical" evidence="1">
    <location>
        <begin position="572"/>
        <end position="594"/>
    </location>
</feature>
<sequence length="606" mass="67202">MALGWLVFLLLVSSSVVLGNSLNYSILQRCMKDVDTFLWELNQDKPKEYAALMYDSFGKMGSSVEDGNVNQPGSPQQCRSAIGPSFSTHYCQVFLKQGATQYFVGICVPNSCGEDDVKQLLNQKSLLGPLPPILTNQSSRELIMTHCMADAVALDASDITSTQMFIFTGRIGPAGQCLSQRCVSSCFQAFSLQTTSKGVLSTASSARCENYTSLNGIRVLSLLWIICGHSAQFPIINNLDNYKTWRKAVESSPVYVLTISGPVFLAVDTFLLLGGLLSARSLLSSIDEAEDNLSLGLVITFLSSSSRSRIQPLHLFTVCLTISVISLVRWGPYWFPFVEMLTDCKAYWWANLLLVSNLLPVHEIVSFISSSFVFRRNFSSFLSVFAVVVGGLLVSTTVASAAITACLHLPVFQPSTIVCLCRTSDNYVLHYYVKPYTRYGSFLIGIVAGIYLTTKKDQLLKERVIALGWLCCFSLMVLLIGLAYFLKETPPYPSVAHALYQGLHRPVWALTVSWIILACEEGYGGFIKTFLSFGFWVPLSNISFACYLIHPIFIILYNGMQETPIHYTDINFMYLFLGHLLLTLAVGCALTVLVEKPYLFLKPKCI</sequence>
<feature type="chain" id="PRO_5017467902" description="Nose resistant-to-fluoxetine protein N-terminal domain-containing protein" evidence="2">
    <location>
        <begin position="20"/>
        <end position="606"/>
    </location>
</feature>
<reference evidence="4" key="1">
    <citation type="submission" date="2025-08" db="UniProtKB">
        <authorList>
            <consortium name="Ensembl"/>
        </authorList>
    </citation>
    <scope>IDENTIFICATION</scope>
</reference>
<dbReference type="PANTHER" id="PTHR11161">
    <property type="entry name" value="O-ACYLTRANSFERASE"/>
    <property type="match status" value="1"/>
</dbReference>
<feature type="transmembrane region" description="Helical" evidence="1">
    <location>
        <begin position="436"/>
        <end position="452"/>
    </location>
</feature>